<keyword evidence="1 2" id="KW-0732">Signal</keyword>
<dbReference type="InterPro" id="IPR012332">
    <property type="entry name" value="Autotransporter_pectin_lyase_C"/>
</dbReference>
<dbReference type="Gene3D" id="2.160.20.20">
    <property type="match status" value="2"/>
</dbReference>
<evidence type="ECO:0000313" key="4">
    <source>
        <dbReference type="EMBL" id="MFD2157789.1"/>
    </source>
</evidence>
<name>A0ABW4Z758_9BACT</name>
<feature type="domain" description="Ice-binding protein C-terminal" evidence="3">
    <location>
        <begin position="859"/>
        <end position="881"/>
    </location>
</feature>
<organism evidence="4 5">
    <name type="scientific">Rubritalea tangerina</name>
    <dbReference type="NCBI Taxonomy" id="430798"/>
    <lineage>
        <taxon>Bacteria</taxon>
        <taxon>Pseudomonadati</taxon>
        <taxon>Verrucomicrobiota</taxon>
        <taxon>Verrucomicrobiia</taxon>
        <taxon>Verrucomicrobiales</taxon>
        <taxon>Rubritaleaceae</taxon>
        <taxon>Rubritalea</taxon>
    </lineage>
</organism>
<gene>
    <name evidence="4" type="ORF">ACFSW8_02630</name>
</gene>
<dbReference type="InterPro" id="IPR013425">
    <property type="entry name" value="Autotrns_rpt"/>
</dbReference>
<dbReference type="Pfam" id="PF12951">
    <property type="entry name" value="PATR"/>
    <property type="match status" value="6"/>
</dbReference>
<dbReference type="InterPro" id="IPR013424">
    <property type="entry name" value="Ice-binding_C"/>
</dbReference>
<protein>
    <submittedName>
        <fullName evidence="4">Beta strand repeat-containing protein</fullName>
    </submittedName>
</protein>
<dbReference type="Pfam" id="PF07589">
    <property type="entry name" value="PEP-CTERM"/>
    <property type="match status" value="1"/>
</dbReference>
<dbReference type="InterPro" id="IPR011050">
    <property type="entry name" value="Pectin_lyase_fold/virulence"/>
</dbReference>
<sequence>MQSKYTPFVASLLAAGLPIAHSTAATFYKANNNDPIAQTTSWWTSVAGPTNPTSIGTSDTLWLGSSGQGADRILDLGSDLTIGALRLDNNGGSQNYNSTINAGNTLTLTGNNDYTGGLAQGIVLNSSAGGSLTIHADITLANTQRWVSSRNLTVTGNVNLAANDLTLWSAGGTTEISGIISGSGGIIRDHSSGGVARLTGINTYTGNTTINQGILEIAGAGSLGAGSYAGAISVGSGDTLHVNSSADQTFSGVMSGDGNLIKGNSGTLTMTANNTYAGTTTINGGILQIGNGGSSGLLGTGDVTIADGAELIINRNSNYNGIDAAITGSGTLRFRGGNGSWLRFLDNTSGGFHLDMGASSSDRGDIVFHDIWGDGTTLPKFSVASLSGYGNFRSDWGSGAGNRTISVNQDIDTEYHGRINQNNNGARSINLEKLGSGTLTLTNNHNYKDTFVGGTGTLQVGNGGTTGALGSGIVTIDSGAQLTFNRSNTFTVANTFAGLGTINKKGTGRMLITGDNSATSRIWNFSGTGNGDIGFNNAEALGASGSKITVQDNGSGSFFFSTNGVTSDANLEIGSNATLSWNGSTGSTYTGTGLISGAGLFNKQSGSTLILTSNNTHTGGTRIENGTLQVGNGGTSGSLGSGAINIQNASTLRFNRSDDFSVANDISGNGSLVKEGAGKLTLTGTNYYTGNTVVNAGSLYLNGSMGNSDITVNNGATLGGSGVITGATAILDGATLDPGNSPGLLTFNGDLTLALNAFINFELDGTQPSTPSFSDHIAVGGALTFGGQINIIDIGSFAGATAGQEWTLFDYSGGSLSFAGADLDSSYTFNALPSLSGGLEFKIIDDVANQNLNLAIVTAIPEPSSLSLIGLGAITLILRRRR</sequence>
<dbReference type="NCBIfam" id="TIGR02601">
    <property type="entry name" value="autotrns_rpt"/>
    <property type="match status" value="4"/>
</dbReference>
<dbReference type="SUPFAM" id="SSF51126">
    <property type="entry name" value="Pectin lyase-like"/>
    <property type="match status" value="3"/>
</dbReference>
<dbReference type="Proteomes" id="UP001597389">
    <property type="component" value="Unassembled WGS sequence"/>
</dbReference>
<dbReference type="NCBIfam" id="TIGR02595">
    <property type="entry name" value="PEP_CTERM"/>
    <property type="match status" value="1"/>
</dbReference>
<feature type="signal peptide" evidence="2">
    <location>
        <begin position="1"/>
        <end position="24"/>
    </location>
</feature>
<dbReference type="RefSeq" id="WP_377177357.1">
    <property type="nucleotide sequence ID" value="NZ_JBHUJB010000011.1"/>
</dbReference>
<reference evidence="5" key="1">
    <citation type="journal article" date="2019" name="Int. J. Syst. Evol. Microbiol.">
        <title>The Global Catalogue of Microorganisms (GCM) 10K type strain sequencing project: providing services to taxonomists for standard genome sequencing and annotation.</title>
        <authorList>
            <consortium name="The Broad Institute Genomics Platform"/>
            <consortium name="The Broad Institute Genome Sequencing Center for Infectious Disease"/>
            <person name="Wu L."/>
            <person name="Ma J."/>
        </authorList>
    </citation>
    <scope>NUCLEOTIDE SEQUENCE [LARGE SCALE GENOMIC DNA]</scope>
    <source>
        <strain evidence="5">CCUG 57942</strain>
    </source>
</reference>
<dbReference type="EMBL" id="JBHUJB010000011">
    <property type="protein sequence ID" value="MFD2157789.1"/>
    <property type="molecule type" value="Genomic_DNA"/>
</dbReference>
<accession>A0ABW4Z758</accession>
<evidence type="ECO:0000256" key="1">
    <source>
        <dbReference type="ARBA" id="ARBA00022729"/>
    </source>
</evidence>
<evidence type="ECO:0000259" key="3">
    <source>
        <dbReference type="Pfam" id="PF07589"/>
    </source>
</evidence>
<feature type="chain" id="PRO_5046676245" evidence="2">
    <location>
        <begin position="25"/>
        <end position="882"/>
    </location>
</feature>
<comment type="caution">
    <text evidence="4">The sequence shown here is derived from an EMBL/GenBank/DDBJ whole genome shotgun (WGS) entry which is preliminary data.</text>
</comment>
<proteinExistence type="predicted"/>
<evidence type="ECO:0000256" key="2">
    <source>
        <dbReference type="SAM" id="SignalP"/>
    </source>
</evidence>
<keyword evidence="5" id="KW-1185">Reference proteome</keyword>
<evidence type="ECO:0000313" key="5">
    <source>
        <dbReference type="Proteomes" id="UP001597389"/>
    </source>
</evidence>